<name>A0A1F7HFM5_9BACT</name>
<evidence type="ECO:0000256" key="1">
    <source>
        <dbReference type="SAM" id="Phobius"/>
    </source>
</evidence>
<dbReference type="EMBL" id="MFZV01000059">
    <property type="protein sequence ID" value="OGK29766.1"/>
    <property type="molecule type" value="Genomic_DNA"/>
</dbReference>
<dbReference type="AlphaFoldDB" id="A0A1F7HFM5"/>
<feature type="transmembrane region" description="Helical" evidence="1">
    <location>
        <begin position="33"/>
        <end position="49"/>
    </location>
</feature>
<evidence type="ECO:0000313" key="3">
    <source>
        <dbReference type="Proteomes" id="UP000177199"/>
    </source>
</evidence>
<feature type="transmembrane region" description="Helical" evidence="1">
    <location>
        <begin position="61"/>
        <end position="86"/>
    </location>
</feature>
<dbReference type="Pfam" id="PF04020">
    <property type="entry name" value="Phage_holin_4_2"/>
    <property type="match status" value="1"/>
</dbReference>
<dbReference type="Proteomes" id="UP000177199">
    <property type="component" value="Unassembled WGS sequence"/>
</dbReference>
<protein>
    <submittedName>
        <fullName evidence="2">Uncharacterized protein</fullName>
    </submittedName>
</protein>
<organism evidence="2 3">
    <name type="scientific">Candidatus Roizmanbacteria bacterium RIFCSPHIGHO2_12_FULL_33_9</name>
    <dbReference type="NCBI Taxonomy" id="1802045"/>
    <lineage>
        <taxon>Bacteria</taxon>
        <taxon>Candidatus Roizmaniibacteriota</taxon>
    </lineage>
</organism>
<sequence>MKKILRMFIFSAIALYLTSLWNIGFTVTSDPNLFFKAAILIAVAYYLVVPISKVILLPLNILTFGLVSFGIFTLFLYIMNFHLGYIQIGDWVFQGGTYFGIHLNNVIITEQGNLILSAFFISAIIKLLEFTT</sequence>
<keyword evidence="1" id="KW-0812">Transmembrane</keyword>
<feature type="transmembrane region" description="Helical" evidence="1">
    <location>
        <begin position="7"/>
        <end position="27"/>
    </location>
</feature>
<reference evidence="2 3" key="1">
    <citation type="journal article" date="2016" name="Nat. Commun.">
        <title>Thousands of microbial genomes shed light on interconnected biogeochemical processes in an aquifer system.</title>
        <authorList>
            <person name="Anantharaman K."/>
            <person name="Brown C.T."/>
            <person name="Hug L.A."/>
            <person name="Sharon I."/>
            <person name="Castelle C.J."/>
            <person name="Probst A.J."/>
            <person name="Thomas B.C."/>
            <person name="Singh A."/>
            <person name="Wilkins M.J."/>
            <person name="Karaoz U."/>
            <person name="Brodie E.L."/>
            <person name="Williams K.H."/>
            <person name="Hubbard S.S."/>
            <person name="Banfield J.F."/>
        </authorList>
    </citation>
    <scope>NUCLEOTIDE SEQUENCE [LARGE SCALE GENOMIC DNA]</scope>
</reference>
<comment type="caution">
    <text evidence="2">The sequence shown here is derived from an EMBL/GenBank/DDBJ whole genome shotgun (WGS) entry which is preliminary data.</text>
</comment>
<accession>A0A1F7HFM5</accession>
<keyword evidence="1" id="KW-0472">Membrane</keyword>
<feature type="transmembrane region" description="Helical" evidence="1">
    <location>
        <begin position="106"/>
        <end position="128"/>
    </location>
</feature>
<proteinExistence type="predicted"/>
<dbReference type="InterPro" id="IPR007165">
    <property type="entry name" value="Phage_holin_4_2"/>
</dbReference>
<gene>
    <name evidence="2" type="ORF">A3F29_00775</name>
</gene>
<keyword evidence="1" id="KW-1133">Transmembrane helix</keyword>
<evidence type="ECO:0000313" key="2">
    <source>
        <dbReference type="EMBL" id="OGK29766.1"/>
    </source>
</evidence>